<dbReference type="GO" id="GO:0015934">
    <property type="term" value="C:large ribosomal subunit"/>
    <property type="evidence" value="ECO:0007669"/>
    <property type="project" value="TreeGrafter"/>
</dbReference>
<sequence length="66" mass="7908">MSKLKTSSSIKKRFKLTRNQKLLRRQASKSHLLQKKSQSRKKKLSRVIQVYSGDMQRIKQKYCVRL</sequence>
<dbReference type="AlphaFoldDB" id="A0A1G4NV69"/>
<evidence type="ECO:0000313" key="7">
    <source>
        <dbReference type="EMBL" id="SCW22591.1"/>
    </source>
</evidence>
<organism evidence="7">
    <name type="scientific">Liagora harveyana</name>
    <dbReference type="NCBI Taxonomy" id="406718"/>
    <lineage>
        <taxon>Eukaryota</taxon>
        <taxon>Rhodophyta</taxon>
        <taxon>Florideophyceae</taxon>
        <taxon>Nemaliophycidae</taxon>
        <taxon>Nemaliales</taxon>
        <taxon>Liagoraceae</taxon>
        <taxon>Liagora</taxon>
    </lineage>
</organism>
<keyword evidence="3 5" id="KW-0687">Ribonucleoprotein</keyword>
<dbReference type="SUPFAM" id="SSF143034">
    <property type="entry name" value="L35p-like"/>
    <property type="match status" value="1"/>
</dbReference>
<accession>A0A1G4NV69</accession>
<dbReference type="Pfam" id="PF01632">
    <property type="entry name" value="Ribosomal_L35p"/>
    <property type="match status" value="1"/>
</dbReference>
<dbReference type="GO" id="GO:0009507">
    <property type="term" value="C:chloroplast"/>
    <property type="evidence" value="ECO:0007669"/>
    <property type="project" value="UniProtKB-SubCell"/>
</dbReference>
<dbReference type="InterPro" id="IPR001706">
    <property type="entry name" value="Ribosomal_bL35"/>
</dbReference>
<evidence type="ECO:0000256" key="5">
    <source>
        <dbReference type="HAMAP-Rule" id="MF_00514"/>
    </source>
</evidence>
<dbReference type="PANTHER" id="PTHR33343:SF1">
    <property type="entry name" value="LARGE RIBOSOMAL SUBUNIT PROTEIN BL35M"/>
    <property type="match status" value="1"/>
</dbReference>
<dbReference type="InterPro" id="IPR021137">
    <property type="entry name" value="Ribosomal_bL35-like"/>
</dbReference>
<comment type="similarity">
    <text evidence="1 5">Belongs to the bacterial ribosomal protein bL35 family.</text>
</comment>
<dbReference type="Gene3D" id="4.10.410.60">
    <property type="match status" value="1"/>
</dbReference>
<name>A0A1G4NV69_9FLOR</name>
<dbReference type="GeneID" id="29999340"/>
<feature type="region of interest" description="Disordered" evidence="6">
    <location>
        <begin position="1"/>
        <end position="45"/>
    </location>
</feature>
<dbReference type="RefSeq" id="YP_009314337.1">
    <property type="nucleotide sequence ID" value="NC_031661.1"/>
</dbReference>
<reference evidence="7" key="1">
    <citation type="submission" date="2016-10" db="EMBL/GenBank/DDBJ databases">
        <title>Chloroplast genomes as a tool to resolve red algal phylogenies: a case study in the Nemaliales.</title>
        <authorList>
            <person name="Costa J.F."/>
            <person name="Lin S.M."/>
            <person name="Macaya E.C."/>
            <person name="Fernandez-Garcia C."/>
            <person name="Verbruggen H."/>
        </authorList>
    </citation>
    <scope>NUCLEOTIDE SEQUENCE</scope>
</reference>
<dbReference type="InterPro" id="IPR018265">
    <property type="entry name" value="Ribosomal_bL35_CS"/>
</dbReference>
<keyword evidence="7" id="KW-0934">Plastid</keyword>
<keyword evidence="2 5" id="KW-0689">Ribosomal protein</keyword>
<dbReference type="PRINTS" id="PR00064">
    <property type="entry name" value="RIBOSOMALL35"/>
</dbReference>
<dbReference type="GO" id="GO:0003735">
    <property type="term" value="F:structural constituent of ribosome"/>
    <property type="evidence" value="ECO:0007669"/>
    <property type="project" value="InterPro"/>
</dbReference>
<dbReference type="NCBIfam" id="TIGR00001">
    <property type="entry name" value="rpmI_bact"/>
    <property type="match status" value="1"/>
</dbReference>
<evidence type="ECO:0000256" key="3">
    <source>
        <dbReference type="ARBA" id="ARBA00023274"/>
    </source>
</evidence>
<dbReference type="EMBL" id="LT622869">
    <property type="protein sequence ID" value="SCW22591.1"/>
    <property type="molecule type" value="Genomic_DNA"/>
</dbReference>
<dbReference type="InterPro" id="IPR037229">
    <property type="entry name" value="Ribosomal_bL35_sf"/>
</dbReference>
<evidence type="ECO:0000256" key="6">
    <source>
        <dbReference type="SAM" id="MobiDB-lite"/>
    </source>
</evidence>
<evidence type="ECO:0000256" key="1">
    <source>
        <dbReference type="ARBA" id="ARBA00006598"/>
    </source>
</evidence>
<dbReference type="GO" id="GO:0006412">
    <property type="term" value="P:translation"/>
    <property type="evidence" value="ECO:0007669"/>
    <property type="project" value="UniProtKB-UniRule"/>
</dbReference>
<feature type="compositionally biased region" description="Basic residues" evidence="6">
    <location>
        <begin position="10"/>
        <end position="45"/>
    </location>
</feature>
<dbReference type="FunFam" id="4.10.410.60:FF:000001">
    <property type="entry name" value="50S ribosomal protein L35"/>
    <property type="match status" value="1"/>
</dbReference>
<gene>
    <name evidence="5 7" type="primary">rpl35</name>
    <name evidence="7" type="ORF">J0237_139</name>
</gene>
<dbReference type="PANTHER" id="PTHR33343">
    <property type="entry name" value="54S RIBOSOMAL PROTEIN BL35M"/>
    <property type="match status" value="1"/>
</dbReference>
<reference evidence="7" key="2">
    <citation type="submission" date="2016-10" db="EMBL/GenBank/DDBJ databases">
        <authorList>
            <person name="de Groot N.N."/>
        </authorList>
    </citation>
    <scope>NUCLEOTIDE SEQUENCE</scope>
</reference>
<dbReference type="HAMAP" id="MF_00514">
    <property type="entry name" value="Ribosomal_bL35"/>
    <property type="match status" value="1"/>
</dbReference>
<keyword evidence="7" id="KW-0150">Chloroplast</keyword>
<evidence type="ECO:0000256" key="4">
    <source>
        <dbReference type="ARBA" id="ARBA00072523"/>
    </source>
</evidence>
<dbReference type="PROSITE" id="PS00936">
    <property type="entry name" value="RIBOSOMAL_L35"/>
    <property type="match status" value="1"/>
</dbReference>
<protein>
    <recommendedName>
        <fullName evidence="4 5">Large ribosomal subunit protein bL35c</fullName>
    </recommendedName>
</protein>
<comment type="subcellular location">
    <subcellularLocation>
        <location evidence="5">Plastid</location>
        <location evidence="5">Chloroplast</location>
    </subcellularLocation>
</comment>
<evidence type="ECO:0000256" key="2">
    <source>
        <dbReference type="ARBA" id="ARBA00022980"/>
    </source>
</evidence>
<geneLocation type="chloroplast" evidence="7"/>
<proteinExistence type="inferred from homology"/>